<gene>
    <name evidence="1" type="ORF">BVG79_01532</name>
</gene>
<dbReference type="STRING" id="92947.BVG79_01532"/>
<keyword evidence="2" id="KW-1185">Reference proteome</keyword>
<evidence type="ECO:0000313" key="1">
    <source>
        <dbReference type="EMBL" id="ARO14878.1"/>
    </source>
</evidence>
<evidence type="ECO:0000313" key="2">
    <source>
        <dbReference type="Proteomes" id="UP000242447"/>
    </source>
</evidence>
<dbReference type="Proteomes" id="UP000242447">
    <property type="component" value="Chromosome"/>
</dbReference>
<name>A0A1W6P047_9RHOB</name>
<dbReference type="AlphaFoldDB" id="A0A1W6P047"/>
<protein>
    <submittedName>
        <fullName evidence="1">Uncharacterized protein</fullName>
    </submittedName>
</protein>
<organism evidence="1 2">
    <name type="scientific">Ketogulonicigenium robustum</name>
    <dbReference type="NCBI Taxonomy" id="92947"/>
    <lineage>
        <taxon>Bacteria</taxon>
        <taxon>Pseudomonadati</taxon>
        <taxon>Pseudomonadota</taxon>
        <taxon>Alphaproteobacteria</taxon>
        <taxon>Rhodobacterales</taxon>
        <taxon>Roseobacteraceae</taxon>
        <taxon>Ketogulonicigenium</taxon>
    </lineage>
</organism>
<reference evidence="1 2" key="1">
    <citation type="submission" date="2017-02" db="EMBL/GenBank/DDBJ databases">
        <title>Ketogulonicigenium robustum SPU B003 Genome sequencing and assembly.</title>
        <authorList>
            <person name="Li Y."/>
            <person name="Liu L."/>
            <person name="Wang C."/>
            <person name="Zhang M."/>
            <person name="Zhang T."/>
            <person name="Zhang Y."/>
        </authorList>
    </citation>
    <scope>NUCLEOTIDE SEQUENCE [LARGE SCALE GENOMIC DNA]</scope>
    <source>
        <strain evidence="1 2">SPU_B003</strain>
    </source>
</reference>
<dbReference type="KEGG" id="kro:BVG79_01532"/>
<accession>A0A1W6P047</accession>
<sequence>MTDNWQEWIKTLIASLSTPNHEGEARDSIQDLIEKIVATPVPTKGKRMKLDLVLLGDLAEILALSLGVDLVSGQQKTFLLQ</sequence>
<proteinExistence type="predicted"/>
<dbReference type="EMBL" id="CP019937">
    <property type="protein sequence ID" value="ARO14878.1"/>
    <property type="molecule type" value="Genomic_DNA"/>
</dbReference>